<protein>
    <recommendedName>
        <fullName evidence="1">Knr4/Smi1-like domain-containing protein</fullName>
    </recommendedName>
</protein>
<dbReference type="SUPFAM" id="SSF160631">
    <property type="entry name" value="SMI1/KNR4-like"/>
    <property type="match status" value="1"/>
</dbReference>
<dbReference type="InterPro" id="IPR018958">
    <property type="entry name" value="Knr4/Smi1-like_dom"/>
</dbReference>
<feature type="domain" description="Knr4/Smi1-like" evidence="1">
    <location>
        <begin position="40"/>
        <end position="180"/>
    </location>
</feature>
<comment type="caution">
    <text evidence="2">The sequence shown here is derived from an EMBL/GenBank/DDBJ whole genome shotgun (WGS) entry which is preliminary data.</text>
</comment>
<gene>
    <name evidence="2" type="ORF">DMH04_16330</name>
</gene>
<evidence type="ECO:0000259" key="1">
    <source>
        <dbReference type="SMART" id="SM00860"/>
    </source>
</evidence>
<dbReference type="OrthoDB" id="458118at2"/>
<organism evidence="2 3">
    <name type="scientific">Kibdelosporangium aridum</name>
    <dbReference type="NCBI Taxonomy" id="2030"/>
    <lineage>
        <taxon>Bacteria</taxon>
        <taxon>Bacillati</taxon>
        <taxon>Actinomycetota</taxon>
        <taxon>Actinomycetes</taxon>
        <taxon>Pseudonocardiales</taxon>
        <taxon>Pseudonocardiaceae</taxon>
        <taxon>Kibdelosporangium</taxon>
    </lineage>
</organism>
<dbReference type="Pfam" id="PF09346">
    <property type="entry name" value="SMI1_KNR4"/>
    <property type="match status" value="1"/>
</dbReference>
<dbReference type="AlphaFoldDB" id="A0A428ZCF2"/>
<dbReference type="EMBL" id="QHKI01000011">
    <property type="protein sequence ID" value="RSM85763.1"/>
    <property type="molecule type" value="Genomic_DNA"/>
</dbReference>
<dbReference type="InterPro" id="IPR037883">
    <property type="entry name" value="Knr4/Smi1-like_sf"/>
</dbReference>
<name>A0A428ZCF2_KIBAR</name>
<proteinExistence type="predicted"/>
<evidence type="ECO:0000313" key="2">
    <source>
        <dbReference type="EMBL" id="RSM85763.1"/>
    </source>
</evidence>
<dbReference type="Proteomes" id="UP000287547">
    <property type="component" value="Unassembled WGS sequence"/>
</dbReference>
<reference evidence="2 3" key="1">
    <citation type="submission" date="2018-05" db="EMBL/GenBank/DDBJ databases">
        <title>Evolution of GPA BGCs.</title>
        <authorList>
            <person name="Waglechner N."/>
            <person name="Wright G.D."/>
        </authorList>
    </citation>
    <scope>NUCLEOTIDE SEQUENCE [LARGE SCALE GENOMIC DNA]</scope>
    <source>
        <strain evidence="2 3">A82846</strain>
    </source>
</reference>
<sequence length="398" mass="45033">MAAVNWREWLARWSDEWVRSAEPAELDAEVLRDRWLGFAPAGEEAVAAAEARLGHRLPPSYREFLLTTDGWRNAGMFVWRMRDTSNLGWLRDIEPFWEESWEEVDDDLDGDFGDDSAEELPATDNKFSRGLLISLEADAGILFLDPGDVDESGEWAAYSLFSWRAAPPTRFASFTALMEDLYAEFHQMRKPAGETRDSWDTKVEQARLDALAGDVDGASAVLEKAEEFGRIRATVLRVQLELLLGHDYQAGILLGRLLYPDFMPDGWLTDPLFTEELLPYLLDQHAKTPGYRNSVLQSALIGERPEIQLAIAEGQARQRNSRVSFGNPEFDTLIRQALDEHATDPDALWHAIRAAMAHWRPRTVDHLAPVTLLTNPDLANALTRERGHELLSIPRGDR</sequence>
<dbReference type="SMART" id="SM00860">
    <property type="entry name" value="SMI1_KNR4"/>
    <property type="match status" value="1"/>
</dbReference>
<dbReference type="Gene3D" id="3.40.1580.10">
    <property type="entry name" value="SMI1/KNR4-like"/>
    <property type="match status" value="1"/>
</dbReference>
<evidence type="ECO:0000313" key="3">
    <source>
        <dbReference type="Proteomes" id="UP000287547"/>
    </source>
</evidence>
<accession>A0A428ZCF2</accession>